<name>A0A174JBS4_9FIRM</name>
<reference evidence="1 2" key="1">
    <citation type="submission" date="2015-09" db="EMBL/GenBank/DDBJ databases">
        <authorList>
            <consortium name="Pathogen Informatics"/>
        </authorList>
    </citation>
    <scope>NUCLEOTIDE SEQUENCE [LARGE SCALE GENOMIC DNA]</scope>
    <source>
        <strain evidence="1 2">2789STDY5608849</strain>
    </source>
</reference>
<evidence type="ECO:0000313" key="2">
    <source>
        <dbReference type="Proteomes" id="UP000095706"/>
    </source>
</evidence>
<sequence length="34" mass="3979">MKTAEMYVTGYKAKLKKDTSYKGLWTVSFTLKEM</sequence>
<protein>
    <submittedName>
        <fullName evidence="1">Uncharacterized protein</fullName>
    </submittedName>
</protein>
<organism evidence="1 2">
    <name type="scientific">Fusicatenibacter saccharivorans</name>
    <dbReference type="NCBI Taxonomy" id="1150298"/>
    <lineage>
        <taxon>Bacteria</taxon>
        <taxon>Bacillati</taxon>
        <taxon>Bacillota</taxon>
        <taxon>Clostridia</taxon>
        <taxon>Lachnospirales</taxon>
        <taxon>Lachnospiraceae</taxon>
        <taxon>Fusicatenibacter</taxon>
    </lineage>
</organism>
<dbReference type="AlphaFoldDB" id="A0A174JBS4"/>
<dbReference type="EMBL" id="CYYV01000022">
    <property type="protein sequence ID" value="CUO95347.1"/>
    <property type="molecule type" value="Genomic_DNA"/>
</dbReference>
<gene>
    <name evidence="1" type="ORF">ERS852406_03244</name>
</gene>
<evidence type="ECO:0000313" key="1">
    <source>
        <dbReference type="EMBL" id="CUO95347.1"/>
    </source>
</evidence>
<accession>A0A174JBS4</accession>
<dbReference type="Proteomes" id="UP000095706">
    <property type="component" value="Unassembled WGS sequence"/>
</dbReference>
<proteinExistence type="predicted"/>